<evidence type="ECO:0008006" key="4">
    <source>
        <dbReference type="Google" id="ProtNLM"/>
    </source>
</evidence>
<dbReference type="RefSeq" id="WP_167205256.1">
    <property type="nucleotide sequence ID" value="NZ_JAASRO010000001.1"/>
</dbReference>
<feature type="signal peptide" evidence="1">
    <location>
        <begin position="1"/>
        <end position="30"/>
    </location>
</feature>
<proteinExistence type="predicted"/>
<dbReference type="EMBL" id="JAASRO010000001">
    <property type="protein sequence ID" value="NIK56107.1"/>
    <property type="molecule type" value="Genomic_DNA"/>
</dbReference>
<gene>
    <name evidence="2" type="ORF">BJY22_001824</name>
</gene>
<protein>
    <recommendedName>
        <fullName evidence="4">Peptidase inhibitor family I36</fullName>
    </recommendedName>
</protein>
<evidence type="ECO:0000313" key="3">
    <source>
        <dbReference type="Proteomes" id="UP000555407"/>
    </source>
</evidence>
<feature type="chain" id="PRO_5031131750" description="Peptidase inhibitor family I36" evidence="1">
    <location>
        <begin position="31"/>
        <end position="166"/>
    </location>
</feature>
<reference evidence="2 3" key="1">
    <citation type="submission" date="2020-03" db="EMBL/GenBank/DDBJ databases">
        <title>Sequencing the genomes of 1000 actinobacteria strains.</title>
        <authorList>
            <person name="Klenk H.-P."/>
        </authorList>
    </citation>
    <scope>NUCLEOTIDE SEQUENCE [LARGE SCALE GENOMIC DNA]</scope>
    <source>
        <strain evidence="2 3">DSM 45490</strain>
    </source>
</reference>
<keyword evidence="1" id="KW-0732">Signal</keyword>
<sequence>MSLVRRTVVAATALLLSLGTVTTTLISANASPVEPSRTPDRVAYYLRVPSGPSVAPAIALPEPTTSPAAASRKWYPGGSLVPCEPGYACAGVPWGTGGFVFKFFSYGTYRLSYWHGSGDLTNAQTGTAAVRTLDQNGVQIGCRNPGGRARPSWDPVWYIRLTSYGC</sequence>
<keyword evidence="3" id="KW-1185">Reference proteome</keyword>
<name>A0A7X5V8U6_9ACTN</name>
<evidence type="ECO:0000313" key="2">
    <source>
        <dbReference type="EMBL" id="NIK56107.1"/>
    </source>
</evidence>
<organism evidence="2 3">
    <name type="scientific">Kribbella shirazensis</name>
    <dbReference type="NCBI Taxonomy" id="1105143"/>
    <lineage>
        <taxon>Bacteria</taxon>
        <taxon>Bacillati</taxon>
        <taxon>Actinomycetota</taxon>
        <taxon>Actinomycetes</taxon>
        <taxon>Propionibacteriales</taxon>
        <taxon>Kribbellaceae</taxon>
        <taxon>Kribbella</taxon>
    </lineage>
</organism>
<comment type="caution">
    <text evidence="2">The sequence shown here is derived from an EMBL/GenBank/DDBJ whole genome shotgun (WGS) entry which is preliminary data.</text>
</comment>
<accession>A0A7X5V8U6</accession>
<evidence type="ECO:0000256" key="1">
    <source>
        <dbReference type="SAM" id="SignalP"/>
    </source>
</evidence>
<dbReference type="AlphaFoldDB" id="A0A7X5V8U6"/>
<dbReference type="Proteomes" id="UP000555407">
    <property type="component" value="Unassembled WGS sequence"/>
</dbReference>